<evidence type="ECO:0000256" key="1">
    <source>
        <dbReference type="ARBA" id="ARBA00004447"/>
    </source>
</evidence>
<keyword evidence="6" id="KW-1133">Transmembrane helix</keyword>
<name>A0A2B4SEU0_STYPI</name>
<dbReference type="InterPro" id="IPR011658">
    <property type="entry name" value="PA14_dom"/>
</dbReference>
<dbReference type="SMART" id="SM00758">
    <property type="entry name" value="PA14"/>
    <property type="match status" value="1"/>
</dbReference>
<reference evidence="13" key="1">
    <citation type="journal article" date="2017" name="bioRxiv">
        <title>Comparative analysis of the genomes of Stylophora pistillata and Acropora digitifera provides evidence for extensive differences between species of corals.</title>
        <authorList>
            <person name="Voolstra C.R."/>
            <person name="Li Y."/>
            <person name="Liew Y.J."/>
            <person name="Baumgarten S."/>
            <person name="Zoccola D."/>
            <person name="Flot J.-F."/>
            <person name="Tambutte S."/>
            <person name="Allemand D."/>
            <person name="Aranda M."/>
        </authorList>
    </citation>
    <scope>NUCLEOTIDE SEQUENCE [LARGE SCALE GENOMIC DNA]</scope>
</reference>
<dbReference type="PROSITE" id="PS51820">
    <property type="entry name" value="PA14"/>
    <property type="match status" value="1"/>
</dbReference>
<evidence type="ECO:0000256" key="9">
    <source>
        <dbReference type="RuleBase" id="RU364016"/>
    </source>
</evidence>
<comment type="catalytic activity">
    <reaction evidence="9">
        <text>an N-acetyl-beta-D-glucosaminyl derivative + UDP-N-acetyl-alpha-D-galactosamine = an N-acetyl-beta-D-galactosaminyl-(1-&gt;4)-N-acetyl-beta-D-glucosaminyl derivative + UDP + H(+)</text>
        <dbReference type="Rhea" id="RHEA:20493"/>
        <dbReference type="ChEBI" id="CHEBI:15378"/>
        <dbReference type="ChEBI" id="CHEBI:58223"/>
        <dbReference type="ChEBI" id="CHEBI:61631"/>
        <dbReference type="ChEBI" id="CHEBI:67138"/>
        <dbReference type="ChEBI" id="CHEBI:138027"/>
        <dbReference type="EC" id="2.4.1.244"/>
    </reaction>
</comment>
<dbReference type="Pfam" id="PF05679">
    <property type="entry name" value="CHGN"/>
    <property type="match status" value="1"/>
</dbReference>
<evidence type="ECO:0000313" key="12">
    <source>
        <dbReference type="EMBL" id="PFX26955.1"/>
    </source>
</evidence>
<evidence type="ECO:0000259" key="11">
    <source>
        <dbReference type="PROSITE" id="PS51820"/>
    </source>
</evidence>
<keyword evidence="4" id="KW-0812">Transmembrane</keyword>
<accession>A0A2B4SEU0</accession>
<dbReference type="InterPro" id="IPR011042">
    <property type="entry name" value="6-blade_b-propeller_TolB-like"/>
</dbReference>
<dbReference type="Pfam" id="PF07691">
    <property type="entry name" value="PA14"/>
    <property type="match status" value="1"/>
</dbReference>
<comment type="subcellular location">
    <subcellularLocation>
        <location evidence="1 9">Golgi apparatus</location>
        <location evidence="1 9">Golgi stack membrane</location>
        <topology evidence="1 9">Single-pass type II membrane protein</topology>
    </subcellularLocation>
</comment>
<protein>
    <recommendedName>
        <fullName evidence="9">Beta-1,4-N-acetylgalactosaminyltransferase</fullName>
        <ecNumber evidence="9">2.4.1.244</ecNumber>
    </recommendedName>
</protein>
<evidence type="ECO:0000256" key="8">
    <source>
        <dbReference type="ARBA" id="ARBA00023136"/>
    </source>
</evidence>
<dbReference type="GO" id="GO:0032580">
    <property type="term" value="C:Golgi cisterna membrane"/>
    <property type="evidence" value="ECO:0007669"/>
    <property type="project" value="UniProtKB-SubCell"/>
</dbReference>
<dbReference type="SUPFAM" id="SSF101898">
    <property type="entry name" value="NHL repeat"/>
    <property type="match status" value="1"/>
</dbReference>
<dbReference type="InterPro" id="IPR008428">
    <property type="entry name" value="Chond_GalNAc"/>
</dbReference>
<dbReference type="EC" id="2.4.1.244" evidence="9"/>
<organism evidence="12 13">
    <name type="scientific">Stylophora pistillata</name>
    <name type="common">Smooth cauliflower coral</name>
    <dbReference type="NCBI Taxonomy" id="50429"/>
    <lineage>
        <taxon>Eukaryota</taxon>
        <taxon>Metazoa</taxon>
        <taxon>Cnidaria</taxon>
        <taxon>Anthozoa</taxon>
        <taxon>Hexacorallia</taxon>
        <taxon>Scleractinia</taxon>
        <taxon>Astrocoeniina</taxon>
        <taxon>Pocilloporidae</taxon>
        <taxon>Stylophora</taxon>
    </lineage>
</organism>
<proteinExistence type="inferred from homology"/>
<evidence type="ECO:0000256" key="7">
    <source>
        <dbReference type="ARBA" id="ARBA00023034"/>
    </source>
</evidence>
<evidence type="ECO:0000256" key="10">
    <source>
        <dbReference type="SAM" id="MobiDB-lite"/>
    </source>
</evidence>
<feature type="region of interest" description="Disordered" evidence="10">
    <location>
        <begin position="36"/>
        <end position="59"/>
    </location>
</feature>
<evidence type="ECO:0000256" key="5">
    <source>
        <dbReference type="ARBA" id="ARBA00022968"/>
    </source>
</evidence>
<sequence>MPNNAKTTWYCKFCKKTPSPLVPITPPTTSTSLQGLAMAADSGNESSRDSEAEDSGDDDVTVTNVVKSDINKQAPLANLTTSDYQIILNPTGWLTCDIVQKAQILHTGSAHWVCVNNIGCQPFDADLYDNLYQDVICQEVIYQTNDLLGGRLNSLSCAPVQQQNNDYGIFAIAFACYLFNGGDPRQPDSSLTTHNAVQAAVKKEAIMTPGNVTPRFIVATGALNIHVWREVCGSSIQNLRQNFLFPDYPDEIFMKFSVVKFQITDNTIDYGQRIFGFLHPPQSDEYNFAIASDDESELWFSPSYDPEQKRLIARVYKEGVNAWTKKDQLDKYPEQISEHLMLSRDRKYYIEVVHKQGIALGFVQVYWKRRHETDFYLVSSEYLSSHTNDVTVTKAKDVLHSLLSENYHQDLELKSESIDPERLQFLSLPLIPKDIYLPLCDLQSNYLSNGKVYHYQGRKAVQLSSVYPADESSMLTNSGNSWSRPNKIADRDTVQAAMEEIVMSLKRKTSKKYVLKRIHKVLNIPDPVHGVLYSVDLEIGLQDANQSFRLSEHVFGKDANPNFCFPRGMNWNNKAKVYFILPVKEQGRWVYHFNNQITIASSLTGDTSFHVIVVDFESEDIDMTKAFNTTLLRNRHTIVPLKGKFYKTMALNKAVEHVPSVHDILFLFDLHIDVPLDILDSARKNTIEGRLVYAPIVGRLHCGSTYVDHKGYWEMNGFGLMSIYKSDWVRFKVTAVFKLTIGLLVNKGRDKAAEKLRDGDVTDKKFRSLIVREIDDIKSKLDGLIRRDLLASISFFEEGIELLYEVFEEARSIREPDEKLAVTADAFSVVKSLKNLDLTGLDESAVQKLSEAKTRFENTRIDATRAFANEALSIYDRIMAMQYRVMATILKTVDNPSNALAPCRVCIKELNSLPAVQDTFNVQLKTGIQAVRGGGEEWHKLKKPTGIATNSSGEFFVADGENLKMFESSGKFVKHIILPFDDTITEEAKLWLGDVKAELGICHVATHMGDQITILTELHKPGTELVLWVYKLSKAADLHAKFPLSDSVSRHDGLSVGDAGEIMMLNYSHLNSSPKVDGSVAVYDTEGNFVRRIGQRILENPSDITISNDGLIFVSTDSCVHIFGDQGDHLNKFKLQSNGCDYLRIRFHPGGEHVVIAGRERGKDLLRVEIYTKDGSRVMAPVGRPS</sequence>
<comment type="caution">
    <text evidence="12">The sequence shown here is derived from an EMBL/GenBank/DDBJ whole genome shotgun (WGS) entry which is preliminary data.</text>
</comment>
<keyword evidence="13" id="KW-1185">Reference proteome</keyword>
<dbReference type="InterPro" id="IPR037524">
    <property type="entry name" value="PA14/GLEYA"/>
</dbReference>
<dbReference type="GO" id="GO:0033842">
    <property type="term" value="F:N-acetyl-beta-glucosaminyl-derivative 4-beta-N-acetylgalactosaminyltransferase activity"/>
    <property type="evidence" value="ECO:0007669"/>
    <property type="project" value="UniProtKB-EC"/>
</dbReference>
<dbReference type="AlphaFoldDB" id="A0A2B4SEU0"/>
<dbReference type="Gene3D" id="2.120.10.30">
    <property type="entry name" value="TolB, C-terminal domain"/>
    <property type="match status" value="1"/>
</dbReference>
<evidence type="ECO:0000256" key="3">
    <source>
        <dbReference type="ARBA" id="ARBA00022679"/>
    </source>
</evidence>
<dbReference type="PANTHER" id="PTHR12369">
    <property type="entry name" value="CHONDROITIN SYNTHASE"/>
    <property type="match status" value="1"/>
</dbReference>
<comment type="function">
    <text evidence="9">Transfers N-acetylgalactosamine (GalNAc) from UDP-GalNAc to N-acetylglucosamine-beta-benzyl with a beta-1,4-linkage to form N,N'-diacetyllactosediamine, GalNAc-beta-1,4-GlcNAc structures in N-linked glycans and probably O-linked glycans.</text>
</comment>
<evidence type="ECO:0000313" key="13">
    <source>
        <dbReference type="Proteomes" id="UP000225706"/>
    </source>
</evidence>
<gene>
    <name evidence="12" type="primary">B4galnt3</name>
    <name evidence="12" type="ORF">AWC38_SpisGene8339</name>
</gene>
<keyword evidence="8" id="KW-0472">Membrane</keyword>
<dbReference type="Proteomes" id="UP000225706">
    <property type="component" value="Unassembled WGS sequence"/>
</dbReference>
<dbReference type="InterPro" id="IPR051227">
    <property type="entry name" value="CS_glycosyltransferase"/>
</dbReference>
<dbReference type="EMBL" id="LSMT01000114">
    <property type="protein sequence ID" value="PFX26955.1"/>
    <property type="molecule type" value="Genomic_DNA"/>
</dbReference>
<evidence type="ECO:0000256" key="6">
    <source>
        <dbReference type="ARBA" id="ARBA00022989"/>
    </source>
</evidence>
<feature type="domain" description="PA14" evidence="11">
    <location>
        <begin position="218"/>
        <end position="382"/>
    </location>
</feature>
<dbReference type="PANTHER" id="PTHR12369:SF5">
    <property type="entry name" value="HEXOSYLTRANSFERASE"/>
    <property type="match status" value="1"/>
</dbReference>
<evidence type="ECO:0000256" key="4">
    <source>
        <dbReference type="ARBA" id="ARBA00022692"/>
    </source>
</evidence>
<keyword evidence="7 9" id="KW-0333">Golgi apparatus</keyword>
<keyword evidence="5 9" id="KW-0735">Signal-anchor</keyword>
<comment type="similarity">
    <text evidence="2 9">Belongs to the chondroitin N-acetylgalactosaminyltransferase family.</text>
</comment>
<evidence type="ECO:0000256" key="2">
    <source>
        <dbReference type="ARBA" id="ARBA00009239"/>
    </source>
</evidence>
<keyword evidence="3 9" id="KW-0808">Transferase</keyword>
<dbReference type="OrthoDB" id="5980364at2759"/>